<keyword evidence="4" id="KW-0547">Nucleotide-binding</keyword>
<keyword evidence="3" id="KW-0808">Transferase</keyword>
<dbReference type="AlphaFoldDB" id="A0A848MBM6"/>
<dbReference type="GO" id="GO:0004715">
    <property type="term" value="F:non-membrane spanning protein tyrosine kinase activity"/>
    <property type="evidence" value="ECO:0007669"/>
    <property type="project" value="UniProtKB-EC"/>
</dbReference>
<protein>
    <recommendedName>
        <fullName evidence="2">non-specific protein-tyrosine kinase</fullName>
        <ecNumber evidence="2">2.7.10.2</ecNumber>
    </recommendedName>
</protein>
<evidence type="ECO:0000259" key="9">
    <source>
        <dbReference type="Pfam" id="PF13614"/>
    </source>
</evidence>
<gene>
    <name evidence="10" type="ORF">HII30_17475</name>
</gene>
<comment type="similarity">
    <text evidence="1">Belongs to the CpsD/CapB family.</text>
</comment>
<dbReference type="InterPro" id="IPR027417">
    <property type="entry name" value="P-loop_NTPase"/>
</dbReference>
<dbReference type="CDD" id="cd05387">
    <property type="entry name" value="BY-kinase"/>
    <property type="match status" value="1"/>
</dbReference>
<feature type="domain" description="AAA" evidence="9">
    <location>
        <begin position="43"/>
        <end position="202"/>
    </location>
</feature>
<evidence type="ECO:0000256" key="1">
    <source>
        <dbReference type="ARBA" id="ARBA00007316"/>
    </source>
</evidence>
<dbReference type="InterPro" id="IPR005702">
    <property type="entry name" value="Wzc-like_C"/>
</dbReference>
<keyword evidence="6" id="KW-0067">ATP-binding</keyword>
<dbReference type="GO" id="GO:0005886">
    <property type="term" value="C:plasma membrane"/>
    <property type="evidence" value="ECO:0007669"/>
    <property type="project" value="TreeGrafter"/>
</dbReference>
<dbReference type="InterPro" id="IPR025669">
    <property type="entry name" value="AAA_dom"/>
</dbReference>
<dbReference type="Pfam" id="PF13614">
    <property type="entry name" value="AAA_31"/>
    <property type="match status" value="1"/>
</dbReference>
<keyword evidence="5 10" id="KW-0418">Kinase</keyword>
<evidence type="ECO:0000313" key="10">
    <source>
        <dbReference type="EMBL" id="NMO97560.1"/>
    </source>
</evidence>
<dbReference type="PANTHER" id="PTHR32309">
    <property type="entry name" value="TYROSINE-PROTEIN KINASE"/>
    <property type="match status" value="1"/>
</dbReference>
<comment type="catalytic activity">
    <reaction evidence="8">
        <text>L-tyrosyl-[protein] + ATP = O-phospho-L-tyrosyl-[protein] + ADP + H(+)</text>
        <dbReference type="Rhea" id="RHEA:10596"/>
        <dbReference type="Rhea" id="RHEA-COMP:10136"/>
        <dbReference type="Rhea" id="RHEA-COMP:20101"/>
        <dbReference type="ChEBI" id="CHEBI:15378"/>
        <dbReference type="ChEBI" id="CHEBI:30616"/>
        <dbReference type="ChEBI" id="CHEBI:46858"/>
        <dbReference type="ChEBI" id="CHEBI:61978"/>
        <dbReference type="ChEBI" id="CHEBI:456216"/>
        <dbReference type="EC" id="2.7.10.2"/>
    </reaction>
</comment>
<comment type="caution">
    <text evidence="10">The sequence shown here is derived from an EMBL/GenBank/DDBJ whole genome shotgun (WGS) entry which is preliminary data.</text>
</comment>
<evidence type="ECO:0000313" key="11">
    <source>
        <dbReference type="Proteomes" id="UP000565468"/>
    </source>
</evidence>
<evidence type="ECO:0000256" key="6">
    <source>
        <dbReference type="ARBA" id="ARBA00022840"/>
    </source>
</evidence>
<proteinExistence type="inferred from homology"/>
<dbReference type="EMBL" id="JABBPN010000019">
    <property type="protein sequence ID" value="NMO97560.1"/>
    <property type="molecule type" value="Genomic_DNA"/>
</dbReference>
<evidence type="ECO:0000256" key="7">
    <source>
        <dbReference type="ARBA" id="ARBA00023137"/>
    </source>
</evidence>
<evidence type="ECO:0000256" key="8">
    <source>
        <dbReference type="ARBA" id="ARBA00051245"/>
    </source>
</evidence>
<sequence length="212" mass="22575">MATAPQRGGLYTTINPASSLSEAYKTLRTNIRYSSTEKIYKVLLITSASKGEGKSTTAANLAVTYSQEGHKVLLLEGNLRDPSLKTMFPNVKSVGLTDVLTGQRHLSDCISATDVPNLNVLLAGTHTPNPSELIGSERMKIMLNELSQIYDVIIIDSPPALPLADAQILGTLSDGVVLVVGAGKSSKADVKRVKSNMEHVHAHVVGAVLNQT</sequence>
<keyword evidence="11" id="KW-1185">Reference proteome</keyword>
<dbReference type="GO" id="GO:0005524">
    <property type="term" value="F:ATP binding"/>
    <property type="evidence" value="ECO:0007669"/>
    <property type="project" value="UniProtKB-KW"/>
</dbReference>
<reference evidence="10 11" key="1">
    <citation type="submission" date="2020-04" db="EMBL/GenBank/DDBJ databases">
        <title>Paenibacillus algicola sp. nov., a novel marine bacterium producing alginate lyase.</title>
        <authorList>
            <person name="Huang H."/>
        </authorList>
    </citation>
    <scope>NUCLEOTIDE SEQUENCE [LARGE SCALE GENOMIC DNA]</scope>
    <source>
        <strain evidence="10 11">L7-75</strain>
    </source>
</reference>
<dbReference type="PANTHER" id="PTHR32309:SF13">
    <property type="entry name" value="FERRIC ENTEROBACTIN TRANSPORT PROTEIN FEPE"/>
    <property type="match status" value="1"/>
</dbReference>
<dbReference type="Proteomes" id="UP000565468">
    <property type="component" value="Unassembled WGS sequence"/>
</dbReference>
<dbReference type="Gene3D" id="3.40.50.300">
    <property type="entry name" value="P-loop containing nucleotide triphosphate hydrolases"/>
    <property type="match status" value="1"/>
</dbReference>
<evidence type="ECO:0000256" key="5">
    <source>
        <dbReference type="ARBA" id="ARBA00022777"/>
    </source>
</evidence>
<dbReference type="RefSeq" id="WP_169506335.1">
    <property type="nucleotide sequence ID" value="NZ_JABBPN010000019.1"/>
</dbReference>
<name>A0A848MBM6_PAELE</name>
<accession>A0A848MBM6</accession>
<dbReference type="EC" id="2.7.10.2" evidence="2"/>
<dbReference type="NCBIfam" id="TIGR01007">
    <property type="entry name" value="eps_fam"/>
    <property type="match status" value="1"/>
</dbReference>
<dbReference type="SUPFAM" id="SSF52540">
    <property type="entry name" value="P-loop containing nucleoside triphosphate hydrolases"/>
    <property type="match status" value="1"/>
</dbReference>
<dbReference type="InterPro" id="IPR050445">
    <property type="entry name" value="Bact_polysacc_biosynth/exp"/>
</dbReference>
<keyword evidence="7" id="KW-0829">Tyrosine-protein kinase</keyword>
<evidence type="ECO:0000256" key="2">
    <source>
        <dbReference type="ARBA" id="ARBA00011903"/>
    </source>
</evidence>
<organism evidence="10 11">
    <name type="scientific">Paenibacillus lemnae</name>
    <dbReference type="NCBI Taxonomy" id="1330551"/>
    <lineage>
        <taxon>Bacteria</taxon>
        <taxon>Bacillati</taxon>
        <taxon>Bacillota</taxon>
        <taxon>Bacilli</taxon>
        <taxon>Bacillales</taxon>
        <taxon>Paenibacillaceae</taxon>
        <taxon>Paenibacillus</taxon>
    </lineage>
</organism>
<evidence type="ECO:0000256" key="3">
    <source>
        <dbReference type="ARBA" id="ARBA00022679"/>
    </source>
</evidence>
<evidence type="ECO:0000256" key="4">
    <source>
        <dbReference type="ARBA" id="ARBA00022741"/>
    </source>
</evidence>